<comment type="similarity">
    <text evidence="3">Belongs to the peptidase C56 family. HSP31-like subfamily.</text>
</comment>
<evidence type="ECO:0000313" key="7">
    <source>
        <dbReference type="EMBL" id="ADF52512.1"/>
    </source>
</evidence>
<dbReference type="InterPro" id="IPR050325">
    <property type="entry name" value="Prot/Nucl_acid_deglycase"/>
</dbReference>
<dbReference type="PANTHER" id="PTHR48094">
    <property type="entry name" value="PROTEIN/NUCLEIC ACID DEGLYCASE DJ-1-RELATED"/>
    <property type="match status" value="1"/>
</dbReference>
<protein>
    <submittedName>
        <fullName evidence="7">ThiJ/PfpI</fullName>
    </submittedName>
</protein>
<feature type="chain" id="PRO_5003068829" evidence="5">
    <location>
        <begin position="21"/>
        <end position="266"/>
    </location>
</feature>
<gene>
    <name evidence="7" type="ordered locus">ZPR_2187</name>
</gene>
<keyword evidence="8" id="KW-1185">Reference proteome</keyword>
<dbReference type="GO" id="GO:0019243">
    <property type="term" value="P:methylglyoxal catabolic process to D-lactate via S-lactoyl-glutathione"/>
    <property type="evidence" value="ECO:0007669"/>
    <property type="project" value="TreeGrafter"/>
</dbReference>
<proteinExistence type="inferred from homology"/>
<evidence type="ECO:0000256" key="2">
    <source>
        <dbReference type="ARBA" id="ARBA00023239"/>
    </source>
</evidence>
<dbReference type="Gene3D" id="3.40.50.880">
    <property type="match status" value="1"/>
</dbReference>
<keyword evidence="1" id="KW-0346">Stress response</keyword>
<dbReference type="GO" id="GO:0005737">
    <property type="term" value="C:cytoplasm"/>
    <property type="evidence" value="ECO:0007669"/>
    <property type="project" value="TreeGrafter"/>
</dbReference>
<evidence type="ECO:0000259" key="6">
    <source>
        <dbReference type="Pfam" id="PF01965"/>
    </source>
</evidence>
<dbReference type="GO" id="GO:0019172">
    <property type="term" value="F:glyoxalase III activity"/>
    <property type="evidence" value="ECO:0007669"/>
    <property type="project" value="TreeGrafter"/>
</dbReference>
<dbReference type="PROSITE" id="PS51257">
    <property type="entry name" value="PROKAR_LIPOPROTEIN"/>
    <property type="match status" value="1"/>
</dbReference>
<dbReference type="RefSeq" id="WP_013071615.1">
    <property type="nucleotide sequence ID" value="NC_014041.1"/>
</dbReference>
<feature type="region of interest" description="Disordered" evidence="4">
    <location>
        <begin position="85"/>
        <end position="116"/>
    </location>
</feature>
<keyword evidence="2" id="KW-0456">Lyase</keyword>
<evidence type="ECO:0000256" key="1">
    <source>
        <dbReference type="ARBA" id="ARBA00023016"/>
    </source>
</evidence>
<evidence type="ECO:0000313" key="8">
    <source>
        <dbReference type="Proteomes" id="UP000001654"/>
    </source>
</evidence>
<dbReference type="HOGENOM" id="CLU_070319_2_0_10"/>
<dbReference type="AlphaFoldDB" id="D5BBR3"/>
<evidence type="ECO:0000256" key="5">
    <source>
        <dbReference type="SAM" id="SignalP"/>
    </source>
</evidence>
<dbReference type="PANTHER" id="PTHR48094:SF11">
    <property type="entry name" value="GLUTATHIONE-INDEPENDENT GLYOXALASE HSP31-RELATED"/>
    <property type="match status" value="1"/>
</dbReference>
<dbReference type="EMBL" id="CP001650">
    <property type="protein sequence ID" value="ADF52512.1"/>
    <property type="molecule type" value="Genomic_DNA"/>
</dbReference>
<keyword evidence="5" id="KW-0732">Signal</keyword>
<dbReference type="STRING" id="655815.ZPR_2187"/>
<feature type="signal peptide" evidence="5">
    <location>
        <begin position="1"/>
        <end position="20"/>
    </location>
</feature>
<dbReference type="Pfam" id="PF01965">
    <property type="entry name" value="DJ-1_PfpI"/>
    <property type="match status" value="1"/>
</dbReference>
<dbReference type="InterPro" id="IPR002818">
    <property type="entry name" value="DJ-1/PfpI"/>
</dbReference>
<dbReference type="InterPro" id="IPR029062">
    <property type="entry name" value="Class_I_gatase-like"/>
</dbReference>
<evidence type="ECO:0000256" key="3">
    <source>
        <dbReference type="ARBA" id="ARBA00038493"/>
    </source>
</evidence>
<name>D5BBR3_ZUNPS</name>
<dbReference type="eggNOG" id="COG0693">
    <property type="taxonomic scope" value="Bacteria"/>
</dbReference>
<dbReference type="SUPFAM" id="SSF52317">
    <property type="entry name" value="Class I glutamine amidotransferase-like"/>
    <property type="match status" value="1"/>
</dbReference>
<reference evidence="7 8" key="1">
    <citation type="journal article" date="2010" name="BMC Genomics">
        <title>The complete genome of Zunongwangia profunda SM-A87 reveals its adaptation to the deep-sea environment and ecological role in sedimentary organic nitrogen degradation.</title>
        <authorList>
            <person name="Qin Q.L."/>
            <person name="Zhang X.Y."/>
            <person name="Wang X.M."/>
            <person name="Liu G.M."/>
            <person name="Chen X.L."/>
            <person name="Xie B.B."/>
            <person name="Dang H.Y."/>
            <person name="Zhou B.C."/>
            <person name="Yu J."/>
            <person name="Zhang Y.Z."/>
        </authorList>
    </citation>
    <scope>NUCLEOTIDE SEQUENCE [LARGE SCALE GENOMIC DNA]</scope>
    <source>
        <strain evidence="8">DSM 18752 / CCTCC AB 206139 / SM-A87</strain>
    </source>
</reference>
<feature type="domain" description="DJ-1/PfpI" evidence="6">
    <location>
        <begin position="67"/>
        <end position="263"/>
    </location>
</feature>
<dbReference type="Proteomes" id="UP000001654">
    <property type="component" value="Chromosome"/>
</dbReference>
<dbReference type="OrthoDB" id="9792284at2"/>
<dbReference type="CDD" id="cd03141">
    <property type="entry name" value="GATase1_Hsp31_like"/>
    <property type="match status" value="1"/>
</dbReference>
<organism evidence="7 8">
    <name type="scientific">Zunongwangia profunda (strain DSM 18752 / CCTCC AB 206139 / SM-A87)</name>
    <name type="common">Wangia profunda</name>
    <dbReference type="NCBI Taxonomy" id="655815"/>
    <lineage>
        <taxon>Bacteria</taxon>
        <taxon>Pseudomonadati</taxon>
        <taxon>Bacteroidota</taxon>
        <taxon>Flavobacteriia</taxon>
        <taxon>Flavobacteriales</taxon>
        <taxon>Flavobacteriaceae</taxon>
        <taxon>Zunongwangia</taxon>
    </lineage>
</organism>
<accession>D5BBR3</accession>
<sequence>MKRVLTAIFTVVLFSSCAQNAKKEAQSEPTNSENPQKNIEMKKVLFVLTSHEDLGETGEKTGFWIEEFAAPYYLLKDKGFEITLASPKGGQPPIDPNSKTEDAQTPATERFENDKETQKVLANTVKLENVKQEDFDAIFYPGGHGPLWDLAEDKHSIALIEDFYNHNKPVAAVCHAPGVFKHTKNNEGNYLVKGKKVTGFTNEEEEAVQLMNVVPFLVEDMLKKNGAIYSKKENWTPYAVEDGLLITGQNPASSELVAELLVKKLN</sequence>
<evidence type="ECO:0000256" key="4">
    <source>
        <dbReference type="SAM" id="MobiDB-lite"/>
    </source>
</evidence>
<dbReference type="KEGG" id="zpr:ZPR_2187"/>